<organism evidence="2 3">
    <name type="scientific">Heterodera trifolii</name>
    <dbReference type="NCBI Taxonomy" id="157864"/>
    <lineage>
        <taxon>Eukaryota</taxon>
        <taxon>Metazoa</taxon>
        <taxon>Ecdysozoa</taxon>
        <taxon>Nematoda</taxon>
        <taxon>Chromadorea</taxon>
        <taxon>Rhabditida</taxon>
        <taxon>Tylenchina</taxon>
        <taxon>Tylenchomorpha</taxon>
        <taxon>Tylenchoidea</taxon>
        <taxon>Heteroderidae</taxon>
        <taxon>Heteroderinae</taxon>
        <taxon>Heterodera</taxon>
    </lineage>
</organism>
<feature type="region of interest" description="Disordered" evidence="1">
    <location>
        <begin position="183"/>
        <end position="208"/>
    </location>
</feature>
<evidence type="ECO:0000313" key="3">
    <source>
        <dbReference type="Proteomes" id="UP001620626"/>
    </source>
</evidence>
<proteinExistence type="predicted"/>
<feature type="compositionally biased region" description="Acidic residues" evidence="1">
    <location>
        <begin position="195"/>
        <end position="205"/>
    </location>
</feature>
<evidence type="ECO:0000256" key="1">
    <source>
        <dbReference type="SAM" id="MobiDB-lite"/>
    </source>
</evidence>
<keyword evidence="3" id="KW-1185">Reference proteome</keyword>
<protein>
    <submittedName>
        <fullName evidence="2">Uncharacterized protein</fullName>
    </submittedName>
</protein>
<dbReference type="AlphaFoldDB" id="A0ABD2KT39"/>
<name>A0ABD2KT39_9BILA</name>
<comment type="caution">
    <text evidence="2">The sequence shown here is derived from an EMBL/GenBank/DDBJ whole genome shotgun (WGS) entry which is preliminary data.</text>
</comment>
<gene>
    <name evidence="2" type="ORF">niasHT_027080</name>
</gene>
<evidence type="ECO:0000313" key="2">
    <source>
        <dbReference type="EMBL" id="KAL3106125.1"/>
    </source>
</evidence>
<accession>A0ABD2KT39</accession>
<dbReference type="Proteomes" id="UP001620626">
    <property type="component" value="Unassembled WGS sequence"/>
</dbReference>
<reference evidence="2 3" key="1">
    <citation type="submission" date="2024-10" db="EMBL/GenBank/DDBJ databases">
        <authorList>
            <person name="Kim D."/>
        </authorList>
    </citation>
    <scope>NUCLEOTIDE SEQUENCE [LARGE SCALE GENOMIC DNA]</scope>
    <source>
        <strain evidence="2">BH-2024</strain>
    </source>
</reference>
<sequence>MRIITTIGAMEDMEAMATAVGAAVGAEDGAADVEYSPEKEILIKKRLFHLAQIDPPASYRLILWDNLMPFFTSQRDKAFCEKHLLEKVSLTKTSGPLDYFRGAVIENWQQNYEHCFEHCHVLKTNEFGQFLLRRIPVIPVDRSNGSLPDSAYEKSSFISSAKSLLMKSFEALRKSFCLPELGEKGEGSENRTENGEENEEEEKETEEEKQIMHKYCEKLKNEDETAAENAHILFKINIIPLQSDGKTIISPNPPFYAIQWVSGKIGIKLTDFAKVFCLPFFSDDPLQKCAIDYHSLDNHNKEILNIFNKWLNKNKGNNDFVKEHLSRFSVQVPNLMSWKRMSKIDAELFAGFGTWIWELCVKNKEKSNKNENFAEILQWSEQICVHLNKYFGTINENVVAFAGSNWQKICKM</sequence>
<feature type="compositionally biased region" description="Basic and acidic residues" evidence="1">
    <location>
        <begin position="183"/>
        <end position="194"/>
    </location>
</feature>
<dbReference type="EMBL" id="JBICBT010000660">
    <property type="protein sequence ID" value="KAL3106125.1"/>
    <property type="molecule type" value="Genomic_DNA"/>
</dbReference>